<protein>
    <submittedName>
        <fullName evidence="1">Uncharacterized protein</fullName>
    </submittedName>
</protein>
<dbReference type="EMBL" id="JACATH010000012">
    <property type="protein sequence ID" value="NWJ57729.1"/>
    <property type="molecule type" value="Genomic_DNA"/>
</dbReference>
<evidence type="ECO:0000313" key="2">
    <source>
        <dbReference type="Proteomes" id="UP000575480"/>
    </source>
</evidence>
<accession>A0A7K4MW47</accession>
<gene>
    <name evidence="1" type="ORF">HX858_08280</name>
</gene>
<dbReference type="Proteomes" id="UP000575480">
    <property type="component" value="Unassembled WGS sequence"/>
</dbReference>
<organism evidence="1 2">
    <name type="scientific">Marine Group I thaumarchaeote</name>
    <dbReference type="NCBI Taxonomy" id="2511932"/>
    <lineage>
        <taxon>Archaea</taxon>
        <taxon>Nitrososphaerota</taxon>
        <taxon>Marine Group I</taxon>
    </lineage>
</organism>
<evidence type="ECO:0000313" key="1">
    <source>
        <dbReference type="EMBL" id="NWJ57729.1"/>
    </source>
</evidence>
<dbReference type="AlphaFoldDB" id="A0A7K4MW47"/>
<comment type="caution">
    <text evidence="1">The sequence shown here is derived from an EMBL/GenBank/DDBJ whole genome shotgun (WGS) entry which is preliminary data.</text>
</comment>
<proteinExistence type="predicted"/>
<sequence>MKNNVTYIWSAVVNNIARKVAAEPMENVDEEKVELIRELRKEQAQLEMFDDPVKN</sequence>
<name>A0A7K4MW47_9ARCH</name>
<reference evidence="1 2" key="1">
    <citation type="journal article" date="2019" name="Environ. Microbiol.">
        <title>Genomics insights into ecotype formation of ammonia-oxidizing archaea in the deep ocean.</title>
        <authorList>
            <person name="Wang Y."/>
            <person name="Huang J.M."/>
            <person name="Cui G.J."/>
            <person name="Nunoura T."/>
            <person name="Takaki Y."/>
            <person name="Li W.L."/>
            <person name="Li J."/>
            <person name="Gao Z.M."/>
            <person name="Takai K."/>
            <person name="Zhang A.Q."/>
            <person name="Stepanauskas R."/>
        </authorList>
    </citation>
    <scope>NUCLEOTIDE SEQUENCE [LARGE SCALE GENOMIC DNA]</scope>
    <source>
        <strain evidence="1 2">L15a</strain>
    </source>
</reference>